<evidence type="ECO:0000313" key="5">
    <source>
        <dbReference type="EMBL" id="KQC84560.1"/>
    </source>
</evidence>
<dbReference type="PANTHER" id="PTHR46153">
    <property type="entry name" value="ACYL CARRIER PROTEIN"/>
    <property type="match status" value="1"/>
</dbReference>
<dbReference type="Proteomes" id="UP000050833">
    <property type="component" value="Unassembled WGS sequence"/>
</dbReference>
<comment type="subcellular location">
    <subcellularLocation>
        <location evidence="3">Cytoplasm</location>
    </subcellularLocation>
</comment>
<dbReference type="RefSeq" id="WP_022014594.1">
    <property type="nucleotide sequence ID" value="NZ_DBGBRS010000132.1"/>
</dbReference>
<dbReference type="HAMAP" id="MF_01217">
    <property type="entry name" value="Acyl_carrier"/>
    <property type="match status" value="1"/>
</dbReference>
<comment type="caution">
    <text evidence="5">The sequence shown here is derived from an EMBL/GenBank/DDBJ whole genome shotgun (WGS) entry which is preliminary data.</text>
</comment>
<dbReference type="PANTHER" id="PTHR46153:SF2">
    <property type="entry name" value="ACYL CARRIER PROTEIN"/>
    <property type="match status" value="1"/>
</dbReference>
<keyword evidence="3" id="KW-0443">Lipid metabolism</keyword>
<feature type="modified residue" description="O-(pantetheine 4'-phosphoryl)serine" evidence="3">
    <location>
        <position position="35"/>
    </location>
</feature>
<dbReference type="Gene3D" id="1.10.1200.10">
    <property type="entry name" value="ACP-like"/>
    <property type="match status" value="1"/>
</dbReference>
<evidence type="ECO:0000259" key="4">
    <source>
        <dbReference type="PROSITE" id="PS50075"/>
    </source>
</evidence>
<evidence type="ECO:0000256" key="3">
    <source>
        <dbReference type="HAMAP-Rule" id="MF_01217"/>
    </source>
</evidence>
<dbReference type="PROSITE" id="PS50075">
    <property type="entry name" value="CARRIER"/>
    <property type="match status" value="1"/>
</dbReference>
<dbReference type="InterPro" id="IPR036736">
    <property type="entry name" value="ACP-like_sf"/>
</dbReference>
<name>A0AAW3JQE7_9FIRM</name>
<dbReference type="AlphaFoldDB" id="A0AAW3JQE7"/>
<evidence type="ECO:0000256" key="2">
    <source>
        <dbReference type="ARBA" id="ARBA00022553"/>
    </source>
</evidence>
<keyword evidence="2 3" id="KW-0597">Phosphoprotein</keyword>
<evidence type="ECO:0000313" key="6">
    <source>
        <dbReference type="Proteomes" id="UP000050833"/>
    </source>
</evidence>
<dbReference type="Pfam" id="PF00550">
    <property type="entry name" value="PP-binding"/>
    <property type="match status" value="1"/>
</dbReference>
<keyword evidence="3" id="KW-0444">Lipid biosynthesis</keyword>
<keyword evidence="3" id="KW-0276">Fatty acid metabolism</keyword>
<organism evidence="5 6">
    <name type="scientific">Butyribacter intestini</name>
    <dbReference type="NCBI Taxonomy" id="1703332"/>
    <lineage>
        <taxon>Bacteria</taxon>
        <taxon>Bacillati</taxon>
        <taxon>Bacillota</taxon>
        <taxon>Clostridia</taxon>
        <taxon>Lachnospirales</taxon>
        <taxon>Lachnospiraceae</taxon>
        <taxon>Butyribacter</taxon>
    </lineage>
</organism>
<reference evidence="5 6" key="1">
    <citation type="submission" date="2015-10" db="EMBL/GenBank/DDBJ databases">
        <title>Butyribacter intestini gen. nov., sp. nov., a butyric acid-producing bacterium of the family Lachnospiraceae isolated from the human faeces.</title>
        <authorList>
            <person name="Zou Y."/>
            <person name="Xue W."/>
            <person name="Luo G."/>
            <person name="Lv M."/>
        </authorList>
    </citation>
    <scope>NUCLEOTIDE SEQUENCE [LARGE SCALE GENOMIC DNA]</scope>
    <source>
        <strain evidence="5 6">TF01-11</strain>
    </source>
</reference>
<sequence length="72" mass="8143">MEFKKLQKIIAEVLGIGDMEIFQEMSFVDDLGADSLELFQILMGVEQEFDISIDEESLKDVDTVGDLLELIC</sequence>
<comment type="similarity">
    <text evidence="3">Belongs to the acyl carrier protein (ACP) family.</text>
</comment>
<dbReference type="SUPFAM" id="SSF47336">
    <property type="entry name" value="ACP-like"/>
    <property type="match status" value="1"/>
</dbReference>
<evidence type="ECO:0000256" key="1">
    <source>
        <dbReference type="ARBA" id="ARBA00022450"/>
    </source>
</evidence>
<dbReference type="InterPro" id="IPR009081">
    <property type="entry name" value="PP-bd_ACP"/>
</dbReference>
<dbReference type="GO" id="GO:0000036">
    <property type="term" value="F:acyl carrier activity"/>
    <property type="evidence" value="ECO:0007669"/>
    <property type="project" value="UniProtKB-UniRule"/>
</dbReference>
<dbReference type="InterPro" id="IPR003231">
    <property type="entry name" value="ACP"/>
</dbReference>
<comment type="pathway">
    <text evidence="3">Lipid metabolism; fatty acid biosynthesis.</text>
</comment>
<keyword evidence="6" id="KW-1185">Reference proteome</keyword>
<keyword evidence="3" id="KW-0275">Fatty acid biosynthesis</keyword>
<dbReference type="InterPro" id="IPR044813">
    <property type="entry name" value="ACP_chloroplastic"/>
</dbReference>
<proteinExistence type="inferred from homology"/>
<keyword evidence="3" id="KW-0963">Cytoplasm</keyword>
<dbReference type="NCBIfam" id="NF002150">
    <property type="entry name" value="PRK00982.1-4"/>
    <property type="match status" value="1"/>
</dbReference>
<dbReference type="EMBL" id="LLKB01000005">
    <property type="protein sequence ID" value="KQC84560.1"/>
    <property type="molecule type" value="Genomic_DNA"/>
</dbReference>
<gene>
    <name evidence="3" type="primary">acpP</name>
    <name evidence="5" type="ORF">APZ18_07350</name>
</gene>
<comment type="PTM">
    <text evidence="3">4'-phosphopantetheine is transferred from CoA to a specific serine of apo-ACP by AcpS. This modification is essential for activity because fatty acids are bound in thioester linkage to the sulfhydryl of the prosthetic group.</text>
</comment>
<comment type="function">
    <text evidence="3">Carrier of the growing fatty acid chain in fatty acid biosynthesis.</text>
</comment>
<feature type="domain" description="Carrier" evidence="4">
    <location>
        <begin position="1"/>
        <end position="72"/>
    </location>
</feature>
<accession>A0AAW3JQE7</accession>
<protein>
    <recommendedName>
        <fullName evidence="3">Acyl carrier protein</fullName>
        <shortName evidence="3">ACP</shortName>
    </recommendedName>
</protein>
<dbReference type="GO" id="GO:0005737">
    <property type="term" value="C:cytoplasm"/>
    <property type="evidence" value="ECO:0007669"/>
    <property type="project" value="UniProtKB-SubCell"/>
</dbReference>
<keyword evidence="1 3" id="KW-0596">Phosphopantetheine</keyword>